<feature type="transmembrane region" description="Helical" evidence="8">
    <location>
        <begin position="52"/>
        <end position="70"/>
    </location>
</feature>
<evidence type="ECO:0000256" key="5">
    <source>
        <dbReference type="ARBA" id="ARBA00022824"/>
    </source>
</evidence>
<comment type="similarity">
    <text evidence="2">Belongs to the EMC6 family.</text>
</comment>
<name>A0A067MV86_BOTB1</name>
<reference evidence="10" key="1">
    <citation type="journal article" date="2014" name="Proc. Natl. Acad. Sci. U.S.A.">
        <title>Extensive sampling of basidiomycete genomes demonstrates inadequacy of the white-rot/brown-rot paradigm for wood decay fungi.</title>
        <authorList>
            <person name="Riley R."/>
            <person name="Salamov A.A."/>
            <person name="Brown D.W."/>
            <person name="Nagy L.G."/>
            <person name="Floudas D."/>
            <person name="Held B.W."/>
            <person name="Levasseur A."/>
            <person name="Lombard V."/>
            <person name="Morin E."/>
            <person name="Otillar R."/>
            <person name="Lindquist E.A."/>
            <person name="Sun H."/>
            <person name="LaButti K.M."/>
            <person name="Schmutz J."/>
            <person name="Jabbour D."/>
            <person name="Luo H."/>
            <person name="Baker S.E."/>
            <person name="Pisabarro A.G."/>
            <person name="Walton J.D."/>
            <person name="Blanchette R.A."/>
            <person name="Henrissat B."/>
            <person name="Martin F."/>
            <person name="Cullen D."/>
            <person name="Hibbett D.S."/>
            <person name="Grigoriev I.V."/>
        </authorList>
    </citation>
    <scope>NUCLEOTIDE SEQUENCE [LARGE SCALE GENOMIC DNA]</scope>
    <source>
        <strain evidence="10">FD-172 SS1</strain>
    </source>
</reference>
<evidence type="ECO:0000256" key="6">
    <source>
        <dbReference type="ARBA" id="ARBA00022989"/>
    </source>
</evidence>
<keyword evidence="4 8" id="KW-0812">Transmembrane</keyword>
<dbReference type="GO" id="GO:0072546">
    <property type="term" value="C:EMC complex"/>
    <property type="evidence" value="ECO:0007669"/>
    <property type="project" value="InterPro"/>
</dbReference>
<protein>
    <recommendedName>
        <fullName evidence="3">ER membrane protein complex subunit 6</fullName>
    </recommendedName>
</protein>
<keyword evidence="7 8" id="KW-0472">Membrane</keyword>
<keyword evidence="6 8" id="KW-1133">Transmembrane helix</keyword>
<gene>
    <name evidence="9" type="ORF">BOTBODRAFT_173945</name>
</gene>
<feature type="transmembrane region" description="Helical" evidence="8">
    <location>
        <begin position="25"/>
        <end position="45"/>
    </location>
</feature>
<evidence type="ECO:0000313" key="9">
    <source>
        <dbReference type="EMBL" id="KDQ15466.1"/>
    </source>
</evidence>
<evidence type="ECO:0000256" key="4">
    <source>
        <dbReference type="ARBA" id="ARBA00022692"/>
    </source>
</evidence>
<evidence type="ECO:0000313" key="10">
    <source>
        <dbReference type="Proteomes" id="UP000027195"/>
    </source>
</evidence>
<dbReference type="HOGENOM" id="CLU_110781_1_0_1"/>
<dbReference type="AlphaFoldDB" id="A0A067MV86"/>
<feature type="transmembrane region" description="Helical" evidence="8">
    <location>
        <begin position="90"/>
        <end position="108"/>
    </location>
</feature>
<dbReference type="GO" id="GO:0034975">
    <property type="term" value="P:protein folding in endoplasmic reticulum"/>
    <property type="evidence" value="ECO:0007669"/>
    <property type="project" value="TreeGrafter"/>
</dbReference>
<dbReference type="PANTHER" id="PTHR20994:SF0">
    <property type="entry name" value="ER MEMBRANE PROTEIN COMPLEX SUBUNIT 6"/>
    <property type="match status" value="1"/>
</dbReference>
<accession>A0A067MV86</accession>
<dbReference type="Proteomes" id="UP000027195">
    <property type="component" value="Unassembled WGS sequence"/>
</dbReference>
<evidence type="ECO:0000256" key="7">
    <source>
        <dbReference type="ARBA" id="ARBA00023136"/>
    </source>
</evidence>
<dbReference type="PANTHER" id="PTHR20994">
    <property type="entry name" value="ER MEMBRANE PROTEIN COMPLEX SUBUNIT 6"/>
    <property type="match status" value="1"/>
</dbReference>
<dbReference type="GO" id="GO:0000045">
    <property type="term" value="P:autophagosome assembly"/>
    <property type="evidence" value="ECO:0007669"/>
    <property type="project" value="TreeGrafter"/>
</dbReference>
<evidence type="ECO:0000256" key="8">
    <source>
        <dbReference type="SAM" id="Phobius"/>
    </source>
</evidence>
<evidence type="ECO:0000256" key="1">
    <source>
        <dbReference type="ARBA" id="ARBA00004477"/>
    </source>
</evidence>
<dbReference type="Pfam" id="PF07019">
    <property type="entry name" value="EMC6"/>
    <property type="match status" value="1"/>
</dbReference>
<dbReference type="OrthoDB" id="16510at2759"/>
<proteinExistence type="inferred from homology"/>
<evidence type="ECO:0000256" key="2">
    <source>
        <dbReference type="ARBA" id="ARBA00009436"/>
    </source>
</evidence>
<dbReference type="InterPro" id="IPR029008">
    <property type="entry name" value="EMC6-like"/>
</dbReference>
<dbReference type="FunCoup" id="A0A067MV86">
    <property type="interactions" value="210"/>
</dbReference>
<dbReference type="InParanoid" id="A0A067MV86"/>
<keyword evidence="5" id="KW-0256">Endoplasmic reticulum</keyword>
<dbReference type="STRING" id="930990.A0A067MV86"/>
<keyword evidence="10" id="KW-1185">Reference proteome</keyword>
<sequence>MSTVPENDPSAHLVYPPHVQHNMSALSNIKFLTSCFIGAVCGILGLENYQGFALLVVWTMVTSGVVYVVGCRGDTKKYVRGGLWELANPGQDNLFSFVLLWTLFYGIVHGK</sequence>
<dbReference type="EMBL" id="KL198032">
    <property type="protein sequence ID" value="KDQ15466.1"/>
    <property type="molecule type" value="Genomic_DNA"/>
</dbReference>
<comment type="subcellular location">
    <subcellularLocation>
        <location evidence="1">Endoplasmic reticulum membrane</location>
        <topology evidence="1">Multi-pass membrane protein</topology>
    </subcellularLocation>
</comment>
<evidence type="ECO:0000256" key="3">
    <source>
        <dbReference type="ARBA" id="ARBA00020827"/>
    </source>
</evidence>
<dbReference type="InterPro" id="IPR008504">
    <property type="entry name" value="Emc6"/>
</dbReference>
<organism evidence="9 10">
    <name type="scientific">Botryobasidium botryosum (strain FD-172 SS1)</name>
    <dbReference type="NCBI Taxonomy" id="930990"/>
    <lineage>
        <taxon>Eukaryota</taxon>
        <taxon>Fungi</taxon>
        <taxon>Dikarya</taxon>
        <taxon>Basidiomycota</taxon>
        <taxon>Agaricomycotina</taxon>
        <taxon>Agaricomycetes</taxon>
        <taxon>Cantharellales</taxon>
        <taxon>Botryobasidiaceae</taxon>
        <taxon>Botryobasidium</taxon>
    </lineage>
</organism>